<keyword evidence="3" id="KW-1185">Reference proteome</keyword>
<gene>
    <name evidence="1" type="ORF">BRADI_1g42333v3</name>
</gene>
<evidence type="ECO:0000313" key="2">
    <source>
        <dbReference type="EnsemblPlants" id="KQK18411"/>
    </source>
</evidence>
<dbReference type="AlphaFoldDB" id="A0A0Q3JLA1"/>
<evidence type="ECO:0000313" key="1">
    <source>
        <dbReference type="EMBL" id="KQK18411.1"/>
    </source>
</evidence>
<dbReference type="InParanoid" id="A0A0Q3JLA1"/>
<evidence type="ECO:0000313" key="3">
    <source>
        <dbReference type="Proteomes" id="UP000008810"/>
    </source>
</evidence>
<sequence>MPKKLLTRPSTAPLEKIPSPATLQKEMMLVDAAPFHLWSFSDVAWSSNRTIVEDYQEMAWQINPTVHSESERLPCLLEHMYPAAVWIPR</sequence>
<reference evidence="1" key="2">
    <citation type="submission" date="2017-06" db="EMBL/GenBank/DDBJ databases">
        <title>WGS assembly of Brachypodium distachyon.</title>
        <authorList>
            <consortium name="The International Brachypodium Initiative"/>
            <person name="Lucas S."/>
            <person name="Harmon-Smith M."/>
            <person name="Lail K."/>
            <person name="Tice H."/>
            <person name="Grimwood J."/>
            <person name="Bruce D."/>
            <person name="Barry K."/>
            <person name="Shu S."/>
            <person name="Lindquist E."/>
            <person name="Wang M."/>
            <person name="Pitluck S."/>
            <person name="Vogel J.P."/>
            <person name="Garvin D.F."/>
            <person name="Mockler T.C."/>
            <person name="Schmutz J."/>
            <person name="Rokhsar D."/>
            <person name="Bevan M.W."/>
        </authorList>
    </citation>
    <scope>NUCLEOTIDE SEQUENCE</scope>
    <source>
        <strain evidence="1">Bd21</strain>
    </source>
</reference>
<accession>A0A0Q3JLA1</accession>
<dbReference type="EnsemblPlants" id="KQK18411">
    <property type="protein sequence ID" value="KQK18411"/>
    <property type="gene ID" value="BRADI_1g42333v3"/>
</dbReference>
<dbReference type="Gramene" id="KQK18411">
    <property type="protein sequence ID" value="KQK18411"/>
    <property type="gene ID" value="BRADI_1g42333v3"/>
</dbReference>
<organism evidence="1">
    <name type="scientific">Brachypodium distachyon</name>
    <name type="common">Purple false brome</name>
    <name type="synonym">Trachynia distachya</name>
    <dbReference type="NCBI Taxonomy" id="15368"/>
    <lineage>
        <taxon>Eukaryota</taxon>
        <taxon>Viridiplantae</taxon>
        <taxon>Streptophyta</taxon>
        <taxon>Embryophyta</taxon>
        <taxon>Tracheophyta</taxon>
        <taxon>Spermatophyta</taxon>
        <taxon>Magnoliopsida</taxon>
        <taxon>Liliopsida</taxon>
        <taxon>Poales</taxon>
        <taxon>Poaceae</taxon>
        <taxon>BOP clade</taxon>
        <taxon>Pooideae</taxon>
        <taxon>Stipodae</taxon>
        <taxon>Brachypodieae</taxon>
        <taxon>Brachypodium</taxon>
    </lineage>
</organism>
<reference evidence="1 2" key="1">
    <citation type="journal article" date="2010" name="Nature">
        <title>Genome sequencing and analysis of the model grass Brachypodium distachyon.</title>
        <authorList>
            <consortium name="International Brachypodium Initiative"/>
        </authorList>
    </citation>
    <scope>NUCLEOTIDE SEQUENCE [LARGE SCALE GENOMIC DNA]</scope>
    <source>
        <strain evidence="1 2">Bd21</strain>
    </source>
</reference>
<dbReference type="Proteomes" id="UP000008810">
    <property type="component" value="Chromosome 1"/>
</dbReference>
<dbReference type="EMBL" id="CM000880">
    <property type="protein sequence ID" value="KQK18411.1"/>
    <property type="molecule type" value="Genomic_DNA"/>
</dbReference>
<reference evidence="2" key="3">
    <citation type="submission" date="2018-08" db="UniProtKB">
        <authorList>
            <consortium name="EnsemblPlants"/>
        </authorList>
    </citation>
    <scope>IDENTIFICATION</scope>
    <source>
        <strain evidence="2">cv. Bd21</strain>
    </source>
</reference>
<name>A0A0Q3JLA1_BRADI</name>
<proteinExistence type="predicted"/>
<protein>
    <submittedName>
        <fullName evidence="1 2">Uncharacterized protein</fullName>
    </submittedName>
</protein>